<feature type="domain" description="HPr" evidence="6">
    <location>
        <begin position="1"/>
        <end position="90"/>
    </location>
</feature>
<dbReference type="RefSeq" id="WP_094664322.1">
    <property type="nucleotide sequence ID" value="NZ_MWWV01000011.1"/>
</dbReference>
<comment type="caution">
    <text evidence="7">The sequence shown here is derived from an EMBL/GenBank/DDBJ whole genome shotgun (WGS) entry which is preliminary data.</text>
</comment>
<keyword evidence="8" id="KW-1185">Reference proteome</keyword>
<dbReference type="PROSITE" id="PS00369">
    <property type="entry name" value="PTS_HPR_HIS"/>
    <property type="match status" value="1"/>
</dbReference>
<evidence type="ECO:0000313" key="7">
    <source>
        <dbReference type="EMBL" id="OZG57152.1"/>
    </source>
</evidence>
<dbReference type="InterPro" id="IPR050399">
    <property type="entry name" value="HPr"/>
</dbReference>
<dbReference type="Pfam" id="PF00381">
    <property type="entry name" value="PTS-HPr"/>
    <property type="match status" value="1"/>
</dbReference>
<dbReference type="PANTHER" id="PTHR33705">
    <property type="entry name" value="PHOSPHOCARRIER PROTEIN HPR"/>
    <property type="match status" value="1"/>
</dbReference>
<dbReference type="GO" id="GO:0005737">
    <property type="term" value="C:cytoplasm"/>
    <property type="evidence" value="ECO:0007669"/>
    <property type="project" value="UniProtKB-SubCell"/>
</dbReference>
<reference evidence="7 8" key="1">
    <citation type="journal article" date="2017" name="BMC Genomics">
        <title>Comparative genomic and phylogenomic analyses of the Bifidobacteriaceae family.</title>
        <authorList>
            <person name="Lugli G.A."/>
            <person name="Milani C."/>
            <person name="Turroni F."/>
            <person name="Duranti S."/>
            <person name="Mancabelli L."/>
            <person name="Mangifesta M."/>
            <person name="Ferrario C."/>
            <person name="Modesto M."/>
            <person name="Mattarelli P."/>
            <person name="Jiri K."/>
            <person name="van Sinderen D."/>
            <person name="Ventura M."/>
        </authorList>
    </citation>
    <scope>NUCLEOTIDE SEQUENCE [LARGE SCALE GENOMIC DNA]</scope>
    <source>
        <strain evidence="7 8">DSM 100201</strain>
    </source>
</reference>
<dbReference type="GO" id="GO:0009401">
    <property type="term" value="P:phosphoenolpyruvate-dependent sugar phosphotransferase system"/>
    <property type="evidence" value="ECO:0007669"/>
    <property type="project" value="UniProtKB-KW"/>
</dbReference>
<dbReference type="Gene3D" id="3.30.1340.10">
    <property type="entry name" value="HPr-like"/>
    <property type="match status" value="1"/>
</dbReference>
<dbReference type="EMBL" id="MWWV01000011">
    <property type="protein sequence ID" value="OZG57152.1"/>
    <property type="molecule type" value="Genomic_DNA"/>
</dbReference>
<gene>
    <name evidence="7" type="ORF">BTIS_1559</name>
</gene>
<dbReference type="PROSITE" id="PS51350">
    <property type="entry name" value="PTS_HPR_DOM"/>
    <property type="match status" value="1"/>
</dbReference>
<dbReference type="CDD" id="cd00367">
    <property type="entry name" value="PTS-HPr_like"/>
    <property type="match status" value="1"/>
</dbReference>
<dbReference type="NCBIfam" id="TIGR01003">
    <property type="entry name" value="PTS_HPr_family"/>
    <property type="match status" value="1"/>
</dbReference>
<dbReference type="InterPro" id="IPR001020">
    <property type="entry name" value="PTS_HPr_His_P_site"/>
</dbReference>
<evidence type="ECO:0000256" key="4">
    <source>
        <dbReference type="ARBA" id="ARBA00022490"/>
    </source>
</evidence>
<dbReference type="InterPro" id="IPR035895">
    <property type="entry name" value="HPr-like_sf"/>
</dbReference>
<protein>
    <recommendedName>
        <fullName evidence="3">Phosphocarrier protein HPr</fullName>
    </recommendedName>
</protein>
<evidence type="ECO:0000256" key="5">
    <source>
        <dbReference type="ARBA" id="ARBA00022683"/>
    </source>
</evidence>
<dbReference type="Proteomes" id="UP000216444">
    <property type="component" value="Unassembled WGS sequence"/>
</dbReference>
<comment type="function">
    <text evidence="1">General (non sugar-specific) component of the phosphoenolpyruvate-dependent sugar phosphotransferase system (sugar PTS). This major carbohydrate active-transport system catalyzes the phosphorylation of incoming sugar substrates concomitantly with their translocation across the cell membrane. The phosphoryl group from phosphoenolpyruvate (PEP) is transferred to the phosphoryl carrier protein HPr by enzyme I. Phospho-HPr then transfers it to the PTS EIIA domain.</text>
</comment>
<name>A0A261FDD4_9BIFI</name>
<evidence type="ECO:0000259" key="6">
    <source>
        <dbReference type="PROSITE" id="PS51350"/>
    </source>
</evidence>
<dbReference type="SUPFAM" id="SSF55594">
    <property type="entry name" value="HPr-like"/>
    <property type="match status" value="1"/>
</dbReference>
<sequence>MLSRSVKVGTPLGLHARPAALFAQAVQDSGFEVRIATPAGEADAASTLEIMMLNVDGADTVTVSVNDDSAEAQRALDSLTALLSSDLDVRP</sequence>
<proteinExistence type="predicted"/>
<dbReference type="PANTHER" id="PTHR33705:SF2">
    <property type="entry name" value="PHOSPHOCARRIER PROTEIN NPR"/>
    <property type="match status" value="1"/>
</dbReference>
<keyword evidence="5" id="KW-0598">Phosphotransferase system</keyword>
<organism evidence="7 8">
    <name type="scientific">Bifidobacterium tissieri</name>
    <dbReference type="NCBI Taxonomy" id="1630162"/>
    <lineage>
        <taxon>Bacteria</taxon>
        <taxon>Bacillati</taxon>
        <taxon>Actinomycetota</taxon>
        <taxon>Actinomycetes</taxon>
        <taxon>Bifidobacteriales</taxon>
        <taxon>Bifidobacteriaceae</taxon>
        <taxon>Bifidobacterium</taxon>
    </lineage>
</organism>
<evidence type="ECO:0000256" key="2">
    <source>
        <dbReference type="ARBA" id="ARBA00004496"/>
    </source>
</evidence>
<comment type="subcellular location">
    <subcellularLocation>
        <location evidence="2">Cytoplasm</location>
    </subcellularLocation>
</comment>
<keyword evidence="4" id="KW-0963">Cytoplasm</keyword>
<accession>A0A261FDD4</accession>
<evidence type="ECO:0000256" key="1">
    <source>
        <dbReference type="ARBA" id="ARBA00003681"/>
    </source>
</evidence>
<evidence type="ECO:0000256" key="3">
    <source>
        <dbReference type="ARBA" id="ARBA00020422"/>
    </source>
</evidence>
<dbReference type="AlphaFoldDB" id="A0A261FDD4"/>
<dbReference type="InterPro" id="IPR000032">
    <property type="entry name" value="HPr-like"/>
</dbReference>
<evidence type="ECO:0000313" key="8">
    <source>
        <dbReference type="Proteomes" id="UP000216444"/>
    </source>
</evidence>